<name>A0AAQ4ECX5_AMBAM</name>
<feature type="region of interest" description="Disordered" evidence="9">
    <location>
        <begin position="399"/>
        <end position="428"/>
    </location>
</feature>
<dbReference type="InterPro" id="IPR029035">
    <property type="entry name" value="DHS-like_NAD/FAD-binding_dom"/>
</dbReference>
<keyword evidence="4 8" id="KW-0862">Zinc</keyword>
<dbReference type="PANTHER" id="PTHR11085:SF6">
    <property type="entry name" value="NAD-DEPENDENT PROTEIN DEACETYLASE SIRTUIN-2"/>
    <property type="match status" value="1"/>
</dbReference>
<keyword evidence="2" id="KW-0808">Transferase</keyword>
<evidence type="ECO:0000256" key="8">
    <source>
        <dbReference type="PROSITE-ProRule" id="PRU00236"/>
    </source>
</evidence>
<feature type="active site" description="Proton acceptor" evidence="8">
    <location>
        <position position="213"/>
    </location>
</feature>
<feature type="binding site" evidence="8">
    <location>
        <position position="221"/>
    </location>
    <ligand>
        <name>Zn(2+)</name>
        <dbReference type="ChEBI" id="CHEBI:29105"/>
    </ligand>
</feature>
<evidence type="ECO:0000256" key="1">
    <source>
        <dbReference type="ARBA" id="ARBA00001947"/>
    </source>
</evidence>
<keyword evidence="3 8" id="KW-0479">Metal-binding</keyword>
<feature type="binding site" evidence="8">
    <location>
        <position position="224"/>
    </location>
    <ligand>
        <name>Zn(2+)</name>
        <dbReference type="ChEBI" id="CHEBI:29105"/>
    </ligand>
</feature>
<dbReference type="InterPro" id="IPR026590">
    <property type="entry name" value="Ssirtuin_cat_dom"/>
</dbReference>
<keyword evidence="12" id="KW-1185">Reference proteome</keyword>
<comment type="cofactor">
    <cofactor evidence="1">
        <name>Zn(2+)</name>
        <dbReference type="ChEBI" id="CHEBI:29105"/>
    </cofactor>
</comment>
<evidence type="ECO:0000256" key="2">
    <source>
        <dbReference type="ARBA" id="ARBA00022679"/>
    </source>
</evidence>
<keyword evidence="5" id="KW-0520">NAD</keyword>
<dbReference type="GO" id="GO:0046872">
    <property type="term" value="F:metal ion binding"/>
    <property type="evidence" value="ECO:0007669"/>
    <property type="project" value="UniProtKB-KW"/>
</dbReference>
<comment type="caution">
    <text evidence="11">The sequence shown here is derived from an EMBL/GenBank/DDBJ whole genome shotgun (WGS) entry which is preliminary data.</text>
</comment>
<sequence>MEKEGESSRLLPGAEEEQPAESTEASAAPSCTCSSQPATAATSSRASSQLQADEPEQPTDLLSHLSHFLYQKLGLGNDEEPVHILDEPSVAGIVRYIKGGKCKNIIAMIGAGISTAAGIPDFRSPNSGIYSKLAKFNLPSPEAIFEIGYFRRNPAPFYALARQLFPQDLKPTLSHYFLRLLHEKGLLLRLYTQNIDCLERLAGIPPELIVEAHGTFHTSHCVTCNRQYSLDWLRERIAAEPVPLCLDCGCPVKPDIVFFGERLPDRFFDLSEEDFARCDLLLIVGTSLQVQPFAGLVDKVHNSIPRLLINLEKCGQGSLVTKILGLGCGLDFDSEANYRDVALLGTCDTGCQEMAERLGWKDDLAQLIERLEKERVAEAQALADQKAAAAKAAEEAAAEEARKKQEAEKKLQAEKKREAEKKPEAEKKCSEANKGVCTRHVVHTWYIVLTWYIVVTWYIESRRVSLFDLWLQNLTSKEPHVFLITYARHASCCGEDSHIPRAPPWRAPADVCSATMLRRGGKEASQEDGKKTT</sequence>
<organism evidence="11 12">
    <name type="scientific">Amblyomma americanum</name>
    <name type="common">Lone star tick</name>
    <dbReference type="NCBI Taxonomy" id="6943"/>
    <lineage>
        <taxon>Eukaryota</taxon>
        <taxon>Metazoa</taxon>
        <taxon>Ecdysozoa</taxon>
        <taxon>Arthropoda</taxon>
        <taxon>Chelicerata</taxon>
        <taxon>Arachnida</taxon>
        <taxon>Acari</taxon>
        <taxon>Parasitiformes</taxon>
        <taxon>Ixodida</taxon>
        <taxon>Ixodoidea</taxon>
        <taxon>Ixodidae</taxon>
        <taxon>Amblyomminae</taxon>
        <taxon>Amblyomma</taxon>
    </lineage>
</organism>
<dbReference type="GO" id="GO:0017136">
    <property type="term" value="F:histone deacetylase activity, NAD-dependent"/>
    <property type="evidence" value="ECO:0007669"/>
    <property type="project" value="TreeGrafter"/>
</dbReference>
<evidence type="ECO:0000313" key="12">
    <source>
        <dbReference type="Proteomes" id="UP001321473"/>
    </source>
</evidence>
<feature type="binding site" evidence="8">
    <location>
        <position position="245"/>
    </location>
    <ligand>
        <name>Zn(2+)</name>
        <dbReference type="ChEBI" id="CHEBI:29105"/>
    </ligand>
</feature>
<dbReference type="InterPro" id="IPR050134">
    <property type="entry name" value="NAD-dep_sirtuin_deacylases"/>
</dbReference>
<evidence type="ECO:0000256" key="4">
    <source>
        <dbReference type="ARBA" id="ARBA00022833"/>
    </source>
</evidence>
<feature type="binding site" evidence="8">
    <location>
        <position position="248"/>
    </location>
    <ligand>
        <name>Zn(2+)</name>
        <dbReference type="ChEBI" id="CHEBI:29105"/>
    </ligand>
</feature>
<comment type="catalytic activity">
    <reaction evidence="7">
        <text>N(6)-tetradecanoyl-L-lysyl-[protein] + NAD(+) + H2O = 2''-O-tetradecanoyl-ADP-D-ribose + nicotinamide + L-lysyl-[protein]</text>
        <dbReference type="Rhea" id="RHEA:70567"/>
        <dbReference type="Rhea" id="RHEA-COMP:9752"/>
        <dbReference type="Rhea" id="RHEA-COMP:15437"/>
        <dbReference type="ChEBI" id="CHEBI:15377"/>
        <dbReference type="ChEBI" id="CHEBI:17154"/>
        <dbReference type="ChEBI" id="CHEBI:29969"/>
        <dbReference type="ChEBI" id="CHEBI:57540"/>
        <dbReference type="ChEBI" id="CHEBI:141129"/>
        <dbReference type="ChEBI" id="CHEBI:189674"/>
    </reaction>
    <physiologicalReaction direction="left-to-right" evidence="7">
        <dbReference type="Rhea" id="RHEA:70568"/>
    </physiologicalReaction>
</comment>
<dbReference type="PANTHER" id="PTHR11085">
    <property type="entry name" value="NAD-DEPENDENT PROTEIN DEACYLASE SIRTUIN-5, MITOCHONDRIAL-RELATED"/>
    <property type="match status" value="1"/>
</dbReference>
<reference evidence="11 12" key="1">
    <citation type="journal article" date="2023" name="Arcadia Sci">
        <title>De novo assembly of a long-read Amblyomma americanum tick genome.</title>
        <authorList>
            <person name="Chou S."/>
            <person name="Poskanzer K.E."/>
            <person name="Rollins M."/>
            <person name="Thuy-Boun P.S."/>
        </authorList>
    </citation>
    <scope>NUCLEOTIDE SEQUENCE [LARGE SCALE GENOMIC DNA]</scope>
    <source>
        <strain evidence="11">F_SG_1</strain>
        <tissue evidence="11">Salivary glands</tissue>
    </source>
</reference>
<dbReference type="EMBL" id="JARKHS020018225">
    <property type="protein sequence ID" value="KAK8772500.1"/>
    <property type="molecule type" value="Genomic_DNA"/>
</dbReference>
<evidence type="ECO:0000256" key="9">
    <source>
        <dbReference type="SAM" id="MobiDB-lite"/>
    </source>
</evidence>
<dbReference type="AlphaFoldDB" id="A0AAQ4ECX5"/>
<gene>
    <name evidence="11" type="ORF">V5799_024256</name>
</gene>
<feature type="region of interest" description="Disordered" evidence="9">
    <location>
        <begin position="1"/>
        <end position="58"/>
    </location>
</feature>
<dbReference type="InterPro" id="IPR026591">
    <property type="entry name" value="Sirtuin_cat_small_dom_sf"/>
</dbReference>
<proteinExistence type="predicted"/>
<evidence type="ECO:0000259" key="10">
    <source>
        <dbReference type="PROSITE" id="PS50305"/>
    </source>
</evidence>
<dbReference type="GO" id="GO:0070403">
    <property type="term" value="F:NAD+ binding"/>
    <property type="evidence" value="ECO:0007669"/>
    <property type="project" value="InterPro"/>
</dbReference>
<evidence type="ECO:0000256" key="6">
    <source>
        <dbReference type="ARBA" id="ARBA00048378"/>
    </source>
</evidence>
<dbReference type="CDD" id="cd01408">
    <property type="entry name" value="SIRT1"/>
    <property type="match status" value="1"/>
</dbReference>
<feature type="domain" description="Deacetylase sirtuin-type" evidence="10">
    <location>
        <begin position="83"/>
        <end position="361"/>
    </location>
</feature>
<dbReference type="InterPro" id="IPR003000">
    <property type="entry name" value="Sirtuin"/>
</dbReference>
<accession>A0AAQ4ECX5</accession>
<evidence type="ECO:0000256" key="3">
    <source>
        <dbReference type="ARBA" id="ARBA00022723"/>
    </source>
</evidence>
<feature type="compositionally biased region" description="Low complexity" evidence="9">
    <location>
        <begin position="20"/>
        <end position="52"/>
    </location>
</feature>
<dbReference type="SUPFAM" id="SSF52467">
    <property type="entry name" value="DHS-like NAD/FAD-binding domain"/>
    <property type="match status" value="1"/>
</dbReference>
<comment type="catalytic activity">
    <reaction evidence="6">
        <text>N(6)-hexadecanoyl-L-lysyl-[protein] + NAD(+) + H2O = 2''-O-hexadecanoyl-ADP-D-ribose + nicotinamide + L-lysyl-[protein]</text>
        <dbReference type="Rhea" id="RHEA:70563"/>
        <dbReference type="Rhea" id="RHEA-COMP:9752"/>
        <dbReference type="Rhea" id="RHEA-COMP:14175"/>
        <dbReference type="ChEBI" id="CHEBI:15377"/>
        <dbReference type="ChEBI" id="CHEBI:17154"/>
        <dbReference type="ChEBI" id="CHEBI:29969"/>
        <dbReference type="ChEBI" id="CHEBI:57540"/>
        <dbReference type="ChEBI" id="CHEBI:138936"/>
        <dbReference type="ChEBI" id="CHEBI:189673"/>
    </reaction>
    <physiologicalReaction direction="left-to-right" evidence="6">
        <dbReference type="Rhea" id="RHEA:70564"/>
    </physiologicalReaction>
</comment>
<evidence type="ECO:0000313" key="11">
    <source>
        <dbReference type="EMBL" id="KAK8772500.1"/>
    </source>
</evidence>
<dbReference type="Pfam" id="PF02146">
    <property type="entry name" value="SIR2"/>
    <property type="match status" value="1"/>
</dbReference>
<dbReference type="Gene3D" id="3.30.1600.10">
    <property type="entry name" value="SIR2/SIRT2 'Small Domain"/>
    <property type="match status" value="1"/>
</dbReference>
<evidence type="ECO:0000256" key="7">
    <source>
        <dbReference type="ARBA" id="ARBA00048905"/>
    </source>
</evidence>
<dbReference type="GO" id="GO:0005634">
    <property type="term" value="C:nucleus"/>
    <property type="evidence" value="ECO:0007669"/>
    <property type="project" value="TreeGrafter"/>
</dbReference>
<dbReference type="Proteomes" id="UP001321473">
    <property type="component" value="Unassembled WGS sequence"/>
</dbReference>
<protein>
    <recommendedName>
        <fullName evidence="10">Deacetylase sirtuin-type domain-containing protein</fullName>
    </recommendedName>
</protein>
<evidence type="ECO:0000256" key="5">
    <source>
        <dbReference type="ARBA" id="ARBA00023027"/>
    </source>
</evidence>
<dbReference type="PROSITE" id="PS50305">
    <property type="entry name" value="SIRTUIN"/>
    <property type="match status" value="1"/>
</dbReference>
<dbReference type="Gene3D" id="3.40.50.1220">
    <property type="entry name" value="TPP-binding domain"/>
    <property type="match status" value="1"/>
</dbReference>